<reference evidence="1 2" key="1">
    <citation type="journal article" date="2021" name="BMC Genomics">
        <title>Datura genome reveals duplications of psychoactive alkaloid biosynthetic genes and high mutation rate following tissue culture.</title>
        <authorList>
            <person name="Rajewski A."/>
            <person name="Carter-House D."/>
            <person name="Stajich J."/>
            <person name="Litt A."/>
        </authorList>
    </citation>
    <scope>NUCLEOTIDE SEQUENCE [LARGE SCALE GENOMIC DNA]</scope>
    <source>
        <strain evidence="1">AR-01</strain>
    </source>
</reference>
<evidence type="ECO:0000313" key="2">
    <source>
        <dbReference type="Proteomes" id="UP000823775"/>
    </source>
</evidence>
<dbReference type="Proteomes" id="UP000823775">
    <property type="component" value="Unassembled WGS sequence"/>
</dbReference>
<keyword evidence="2" id="KW-1185">Reference proteome</keyword>
<evidence type="ECO:0000313" key="1">
    <source>
        <dbReference type="EMBL" id="MCE0482256.1"/>
    </source>
</evidence>
<gene>
    <name evidence="1" type="ORF">HAX54_040838</name>
</gene>
<protein>
    <submittedName>
        <fullName evidence="1">Uncharacterized protein</fullName>
    </submittedName>
</protein>
<name>A0ABS8VS08_DATST</name>
<accession>A0ABS8VS08</accession>
<dbReference type="EMBL" id="JACEIK010005822">
    <property type="protein sequence ID" value="MCE0482256.1"/>
    <property type="molecule type" value="Genomic_DNA"/>
</dbReference>
<feature type="non-terminal residue" evidence="1">
    <location>
        <position position="87"/>
    </location>
</feature>
<proteinExistence type="predicted"/>
<sequence>MVREFLANSESKERTNQVKIRGKIVNFMPTTLNRLLGTPSIDSQPMKELLLRPLYREIKHSLSGPNSGWNRCGMWQTAKQEKRRALK</sequence>
<organism evidence="1 2">
    <name type="scientific">Datura stramonium</name>
    <name type="common">Jimsonweed</name>
    <name type="synonym">Common thornapple</name>
    <dbReference type="NCBI Taxonomy" id="4076"/>
    <lineage>
        <taxon>Eukaryota</taxon>
        <taxon>Viridiplantae</taxon>
        <taxon>Streptophyta</taxon>
        <taxon>Embryophyta</taxon>
        <taxon>Tracheophyta</taxon>
        <taxon>Spermatophyta</taxon>
        <taxon>Magnoliopsida</taxon>
        <taxon>eudicotyledons</taxon>
        <taxon>Gunneridae</taxon>
        <taxon>Pentapetalae</taxon>
        <taxon>asterids</taxon>
        <taxon>lamiids</taxon>
        <taxon>Solanales</taxon>
        <taxon>Solanaceae</taxon>
        <taxon>Solanoideae</taxon>
        <taxon>Datureae</taxon>
        <taxon>Datura</taxon>
    </lineage>
</organism>
<comment type="caution">
    <text evidence="1">The sequence shown here is derived from an EMBL/GenBank/DDBJ whole genome shotgun (WGS) entry which is preliminary data.</text>
</comment>